<comment type="caution">
    <text evidence="5">The sequence shown here is derived from an EMBL/GenBank/DDBJ whole genome shotgun (WGS) entry which is preliminary data.</text>
</comment>
<keyword evidence="1" id="KW-0813">Transport</keyword>
<dbReference type="InterPro" id="IPR009050">
    <property type="entry name" value="Globin-like_sf"/>
</dbReference>
<evidence type="ECO:0000256" key="3">
    <source>
        <dbReference type="ARBA" id="ARBA00022723"/>
    </source>
</evidence>
<dbReference type="SUPFAM" id="SSF46458">
    <property type="entry name" value="Globin-like"/>
    <property type="match status" value="1"/>
</dbReference>
<evidence type="ECO:0000256" key="4">
    <source>
        <dbReference type="ARBA" id="ARBA00023004"/>
    </source>
</evidence>
<keyword evidence="3" id="KW-0479">Metal-binding</keyword>
<dbReference type="RefSeq" id="WP_375557020.1">
    <property type="nucleotide sequence ID" value="NZ_JBBVGT010000002.1"/>
</dbReference>
<evidence type="ECO:0000256" key="2">
    <source>
        <dbReference type="ARBA" id="ARBA00022617"/>
    </source>
</evidence>
<protein>
    <submittedName>
        <fullName evidence="5">Group III truncated hemoglobin</fullName>
    </submittedName>
</protein>
<evidence type="ECO:0000313" key="6">
    <source>
        <dbReference type="Proteomes" id="UP001580928"/>
    </source>
</evidence>
<dbReference type="EMBL" id="JBBVGT010000002">
    <property type="protein sequence ID" value="MFB5945482.1"/>
    <property type="molecule type" value="Genomic_DNA"/>
</dbReference>
<dbReference type="InterPro" id="IPR012292">
    <property type="entry name" value="Globin/Proto"/>
</dbReference>
<proteinExistence type="predicted"/>
<keyword evidence="4" id="KW-0408">Iron</keyword>
<reference evidence="5 6" key="1">
    <citation type="submission" date="2024-04" db="EMBL/GenBank/DDBJ databases">
        <title>Albibacterium profundi sp. nov., isolated from sediment of the Challenger Deep of Mariana Trench.</title>
        <authorList>
            <person name="Wang Y."/>
        </authorList>
    </citation>
    <scope>NUCLEOTIDE SEQUENCE [LARGE SCALE GENOMIC DNA]</scope>
    <source>
        <strain evidence="5 6">RHL897</strain>
    </source>
</reference>
<evidence type="ECO:0000313" key="5">
    <source>
        <dbReference type="EMBL" id="MFB5945482.1"/>
    </source>
</evidence>
<dbReference type="Pfam" id="PF01152">
    <property type="entry name" value="Bac_globin"/>
    <property type="match status" value="1"/>
</dbReference>
<keyword evidence="2" id="KW-0349">Heme</keyword>
<dbReference type="CDD" id="cd08916">
    <property type="entry name" value="TrHb3_P"/>
    <property type="match status" value="1"/>
</dbReference>
<evidence type="ECO:0000256" key="1">
    <source>
        <dbReference type="ARBA" id="ARBA00022448"/>
    </source>
</evidence>
<dbReference type="Gene3D" id="1.10.490.10">
    <property type="entry name" value="Globins"/>
    <property type="match status" value="1"/>
</dbReference>
<accession>A0ABV5CD51</accession>
<gene>
    <name evidence="5" type="ORF">WKR92_06535</name>
</gene>
<dbReference type="InterPro" id="IPR001486">
    <property type="entry name" value="Hemoglobin_trunc"/>
</dbReference>
<dbReference type="Proteomes" id="UP001580928">
    <property type="component" value="Unassembled WGS sequence"/>
</dbReference>
<organism evidence="5 6">
    <name type="scientific">Albibacterium profundi</name>
    <dbReference type="NCBI Taxonomy" id="3134906"/>
    <lineage>
        <taxon>Bacteria</taxon>
        <taxon>Pseudomonadati</taxon>
        <taxon>Bacteroidota</taxon>
        <taxon>Sphingobacteriia</taxon>
        <taxon>Sphingobacteriales</taxon>
        <taxon>Sphingobacteriaceae</taxon>
        <taxon>Albibacterium</taxon>
    </lineage>
</organism>
<keyword evidence="6" id="KW-1185">Reference proteome</keyword>
<name>A0ABV5CD51_9SPHI</name>
<sequence>MTVEKKDIENLDDIKKLVDVFYDKVREDELLAPIFNGIIQDRWPQHLNIMYTFWQTVLLGEHTYYGSPFVPHANLPVDHHHFQAWLRLFNATVDDLFAGKIADEAKWRADKMALMFETKIKYFQSSNKPLS</sequence>